<dbReference type="Proteomes" id="UP000269692">
    <property type="component" value="Unassembled WGS sequence"/>
</dbReference>
<proteinExistence type="predicted"/>
<dbReference type="InterPro" id="IPR036388">
    <property type="entry name" value="WH-like_DNA-bd_sf"/>
</dbReference>
<keyword evidence="2" id="KW-0238">DNA-binding</keyword>
<dbReference type="Pfam" id="PF07729">
    <property type="entry name" value="FCD"/>
    <property type="match status" value="1"/>
</dbReference>
<evidence type="ECO:0000256" key="3">
    <source>
        <dbReference type="ARBA" id="ARBA00023163"/>
    </source>
</evidence>
<dbReference type="InterPro" id="IPR036390">
    <property type="entry name" value="WH_DNA-bd_sf"/>
</dbReference>
<dbReference type="Gene3D" id="1.20.120.530">
    <property type="entry name" value="GntR ligand-binding domain-like"/>
    <property type="match status" value="1"/>
</dbReference>
<evidence type="ECO:0000313" key="5">
    <source>
        <dbReference type="EMBL" id="RLP77140.1"/>
    </source>
</evidence>
<organism evidence="5 6">
    <name type="scientific">Xanthobacter tagetidis</name>
    <dbReference type="NCBI Taxonomy" id="60216"/>
    <lineage>
        <taxon>Bacteria</taxon>
        <taxon>Pseudomonadati</taxon>
        <taxon>Pseudomonadota</taxon>
        <taxon>Alphaproteobacteria</taxon>
        <taxon>Hyphomicrobiales</taxon>
        <taxon>Xanthobacteraceae</taxon>
        <taxon>Xanthobacter</taxon>
    </lineage>
</organism>
<reference evidence="5 6" key="1">
    <citation type="submission" date="2018-10" db="EMBL/GenBank/DDBJ databases">
        <title>Xanthobacter tagetidis genome sequencing and assembly.</title>
        <authorList>
            <person name="Maclea K.S."/>
            <person name="Goen A.E."/>
            <person name="Fatima S.A."/>
        </authorList>
    </citation>
    <scope>NUCLEOTIDE SEQUENCE [LARGE SCALE GENOMIC DNA]</scope>
    <source>
        <strain evidence="5 6">ATCC 700314</strain>
    </source>
</reference>
<dbReference type="SUPFAM" id="SSF48008">
    <property type="entry name" value="GntR ligand-binding domain-like"/>
    <property type="match status" value="1"/>
</dbReference>
<accession>A0A3L7ABE3</accession>
<dbReference type="PANTHER" id="PTHR43537">
    <property type="entry name" value="TRANSCRIPTIONAL REGULATOR, GNTR FAMILY"/>
    <property type="match status" value="1"/>
</dbReference>
<dbReference type="InterPro" id="IPR000524">
    <property type="entry name" value="Tscrpt_reg_HTH_GntR"/>
</dbReference>
<name>A0A3L7ABE3_9HYPH</name>
<protein>
    <submittedName>
        <fullName evidence="5">GntR family transcriptional regulator</fullName>
    </submittedName>
</protein>
<gene>
    <name evidence="5" type="ORF">D9R14_14125</name>
</gene>
<evidence type="ECO:0000256" key="1">
    <source>
        <dbReference type="ARBA" id="ARBA00023015"/>
    </source>
</evidence>
<dbReference type="Pfam" id="PF00392">
    <property type="entry name" value="GntR"/>
    <property type="match status" value="1"/>
</dbReference>
<dbReference type="AlphaFoldDB" id="A0A3L7ABE3"/>
<keyword evidence="6" id="KW-1185">Reference proteome</keyword>
<feature type="domain" description="HTH gntR-type" evidence="4">
    <location>
        <begin position="21"/>
        <end position="88"/>
    </location>
</feature>
<evidence type="ECO:0000313" key="6">
    <source>
        <dbReference type="Proteomes" id="UP000269692"/>
    </source>
</evidence>
<dbReference type="SMART" id="SM00895">
    <property type="entry name" value="FCD"/>
    <property type="match status" value="1"/>
</dbReference>
<dbReference type="SUPFAM" id="SSF46785">
    <property type="entry name" value="Winged helix' DNA-binding domain"/>
    <property type="match status" value="1"/>
</dbReference>
<evidence type="ECO:0000256" key="2">
    <source>
        <dbReference type="ARBA" id="ARBA00023125"/>
    </source>
</evidence>
<evidence type="ECO:0000259" key="4">
    <source>
        <dbReference type="PROSITE" id="PS50949"/>
    </source>
</evidence>
<dbReference type="InterPro" id="IPR011711">
    <property type="entry name" value="GntR_C"/>
</dbReference>
<keyword evidence="1" id="KW-0805">Transcription regulation</keyword>
<comment type="caution">
    <text evidence="5">The sequence shown here is derived from an EMBL/GenBank/DDBJ whole genome shotgun (WGS) entry which is preliminary data.</text>
</comment>
<sequence length="232" mass="25932">MRCQGRIVIKPVKVLDAKFAESLSSEAFRAIEERIVTLAFAPGSTWSESAIAEAVAIGRTPVREALQRLAVGHVVKIVRGHGIVISPIDLQTQLLVIETRRELERLVAVRAARRVLASDKRELRQIADELEVIGRTQQIKEFLSKQFVYKHLLADIAGNPFAAAALEPLHILTRRFYFRYHPDLEDLPEVTAVHAALLRAVASGDEAATVGAVNNMIDYAEQLTRRIVERER</sequence>
<dbReference type="InterPro" id="IPR008920">
    <property type="entry name" value="TF_FadR/GntR_C"/>
</dbReference>
<dbReference type="SMART" id="SM00345">
    <property type="entry name" value="HTH_GNTR"/>
    <property type="match status" value="1"/>
</dbReference>
<dbReference type="PANTHER" id="PTHR43537:SF45">
    <property type="entry name" value="GNTR FAMILY REGULATORY PROTEIN"/>
    <property type="match status" value="1"/>
</dbReference>
<dbReference type="PROSITE" id="PS50949">
    <property type="entry name" value="HTH_GNTR"/>
    <property type="match status" value="1"/>
</dbReference>
<dbReference type="EMBL" id="RCTF01000011">
    <property type="protein sequence ID" value="RLP77140.1"/>
    <property type="molecule type" value="Genomic_DNA"/>
</dbReference>
<dbReference type="Gene3D" id="1.10.10.10">
    <property type="entry name" value="Winged helix-like DNA-binding domain superfamily/Winged helix DNA-binding domain"/>
    <property type="match status" value="1"/>
</dbReference>
<dbReference type="GO" id="GO:0003677">
    <property type="term" value="F:DNA binding"/>
    <property type="evidence" value="ECO:0007669"/>
    <property type="project" value="UniProtKB-KW"/>
</dbReference>
<dbReference type="GO" id="GO:0003700">
    <property type="term" value="F:DNA-binding transcription factor activity"/>
    <property type="evidence" value="ECO:0007669"/>
    <property type="project" value="InterPro"/>
</dbReference>
<keyword evidence="3" id="KW-0804">Transcription</keyword>